<gene>
    <name evidence="2" type="ORF">RhiXN_11447</name>
</gene>
<protein>
    <submittedName>
        <fullName evidence="2">Uncharacterized protein</fullName>
    </submittedName>
</protein>
<accession>A0A8H8P3I1</accession>
<organism evidence="2 3">
    <name type="scientific">Rhizoctonia solani</name>
    <dbReference type="NCBI Taxonomy" id="456999"/>
    <lineage>
        <taxon>Eukaryota</taxon>
        <taxon>Fungi</taxon>
        <taxon>Dikarya</taxon>
        <taxon>Basidiomycota</taxon>
        <taxon>Agaricomycotina</taxon>
        <taxon>Agaricomycetes</taxon>
        <taxon>Cantharellales</taxon>
        <taxon>Ceratobasidiaceae</taxon>
        <taxon>Rhizoctonia</taxon>
    </lineage>
</organism>
<proteinExistence type="predicted"/>
<evidence type="ECO:0000256" key="1">
    <source>
        <dbReference type="SAM" id="MobiDB-lite"/>
    </source>
</evidence>
<sequence length="221" mass="24522">MLHRWCAEVRAELPSGSWCDPGQRRTLRLAGVIALHRRPQVQTITRNRRLMPCHIAFNSSRTAQPADSAPSVPTTERSTACNPRTREQEIGKTRQSMHARVVYHPGTPPDNRPDCSIPDTTSGLPTALIRKWNAFTATPPKLIINRRLLVVPPTVISNISPNPYSICPMFAPTGKKMRNRHVPPPLSSATHQLTTALVYFDGEHTPVLSGRAQHAVELVNS</sequence>
<dbReference type="EMBL" id="CP059669">
    <property type="protein sequence ID" value="QRW24535.1"/>
    <property type="molecule type" value="Genomic_DNA"/>
</dbReference>
<dbReference type="Proteomes" id="UP000650533">
    <property type="component" value="Chromosome 12"/>
</dbReference>
<dbReference type="GeneID" id="67033725"/>
<dbReference type="KEGG" id="rsx:RhiXN_11447"/>
<evidence type="ECO:0000313" key="2">
    <source>
        <dbReference type="EMBL" id="QRW24535.1"/>
    </source>
</evidence>
<feature type="compositionally biased region" description="Polar residues" evidence="1">
    <location>
        <begin position="57"/>
        <end position="82"/>
    </location>
</feature>
<name>A0A8H8P3I1_9AGAM</name>
<reference evidence="2" key="1">
    <citation type="submission" date="2020-05" db="EMBL/GenBank/DDBJ databases">
        <title>Evolutionary and genomic comparisons of hybrid uninucleate and nonhybrid Rhizoctonia fungi.</title>
        <authorList>
            <person name="Li C."/>
            <person name="Chen X."/>
        </authorList>
    </citation>
    <scope>NUCLEOTIDE SEQUENCE</scope>
    <source>
        <strain evidence="2">AG-1 IA</strain>
    </source>
</reference>
<dbReference type="RefSeq" id="XP_043184772.1">
    <property type="nucleotide sequence ID" value="XM_043331262.1"/>
</dbReference>
<feature type="region of interest" description="Disordered" evidence="1">
    <location>
        <begin position="57"/>
        <end position="96"/>
    </location>
</feature>
<evidence type="ECO:0000313" key="3">
    <source>
        <dbReference type="Proteomes" id="UP000650533"/>
    </source>
</evidence>
<dbReference type="AlphaFoldDB" id="A0A8H8P3I1"/>